<dbReference type="SUPFAM" id="SSF53383">
    <property type="entry name" value="PLP-dependent transferases"/>
    <property type="match status" value="1"/>
</dbReference>
<evidence type="ECO:0000256" key="8">
    <source>
        <dbReference type="RuleBase" id="RU000481"/>
    </source>
</evidence>
<evidence type="ECO:0000256" key="6">
    <source>
        <dbReference type="ARBA" id="ARBA00022898"/>
    </source>
</evidence>
<dbReference type="CDD" id="cd00609">
    <property type="entry name" value="AAT_like"/>
    <property type="match status" value="1"/>
</dbReference>
<dbReference type="InterPro" id="IPR015424">
    <property type="entry name" value="PyrdxlP-dep_Trfase"/>
</dbReference>
<organism evidence="10 11">
    <name type="scientific">Aliirhizobium smilacinae</name>
    <dbReference type="NCBI Taxonomy" id="1395944"/>
    <lineage>
        <taxon>Bacteria</taxon>
        <taxon>Pseudomonadati</taxon>
        <taxon>Pseudomonadota</taxon>
        <taxon>Alphaproteobacteria</taxon>
        <taxon>Hyphomicrobiales</taxon>
        <taxon>Rhizobiaceae</taxon>
        <taxon>Aliirhizobium</taxon>
    </lineage>
</organism>
<dbReference type="InterPro" id="IPR015422">
    <property type="entry name" value="PyrdxlP-dep_Trfase_small"/>
</dbReference>
<dbReference type="PANTHER" id="PTHR46383">
    <property type="entry name" value="ASPARTATE AMINOTRANSFERASE"/>
    <property type="match status" value="1"/>
</dbReference>
<comment type="catalytic activity">
    <reaction evidence="7">
        <text>L-aspartate + 2-oxoglutarate = oxaloacetate + L-glutamate</text>
        <dbReference type="Rhea" id="RHEA:21824"/>
        <dbReference type="ChEBI" id="CHEBI:16452"/>
        <dbReference type="ChEBI" id="CHEBI:16810"/>
        <dbReference type="ChEBI" id="CHEBI:29985"/>
        <dbReference type="ChEBI" id="CHEBI:29991"/>
        <dbReference type="EC" id="2.6.1.1"/>
    </reaction>
</comment>
<dbReference type="AlphaFoldDB" id="A0A5C4XDT6"/>
<dbReference type="InterPro" id="IPR004839">
    <property type="entry name" value="Aminotransferase_I/II_large"/>
</dbReference>
<name>A0A5C4XDT6_9HYPH</name>
<gene>
    <name evidence="10" type="ORF">FHP24_20510</name>
</gene>
<dbReference type="Pfam" id="PF00155">
    <property type="entry name" value="Aminotran_1_2"/>
    <property type="match status" value="1"/>
</dbReference>
<dbReference type="PANTHER" id="PTHR46383:SF1">
    <property type="entry name" value="ASPARTATE AMINOTRANSFERASE"/>
    <property type="match status" value="1"/>
</dbReference>
<dbReference type="Gene3D" id="3.90.1150.10">
    <property type="entry name" value="Aspartate Aminotransferase, domain 1"/>
    <property type="match status" value="1"/>
</dbReference>
<evidence type="ECO:0000313" key="10">
    <source>
        <dbReference type="EMBL" id="TNM61646.1"/>
    </source>
</evidence>
<dbReference type="EC" id="2.6.1.-" evidence="8"/>
<dbReference type="InterPro" id="IPR004838">
    <property type="entry name" value="NHTrfase_class1_PyrdxlP-BS"/>
</dbReference>
<proteinExistence type="inferred from homology"/>
<evidence type="ECO:0000256" key="2">
    <source>
        <dbReference type="ARBA" id="ARBA00007441"/>
    </source>
</evidence>
<keyword evidence="11" id="KW-1185">Reference proteome</keyword>
<evidence type="ECO:0000256" key="5">
    <source>
        <dbReference type="ARBA" id="ARBA00022679"/>
    </source>
</evidence>
<evidence type="ECO:0000313" key="11">
    <source>
        <dbReference type="Proteomes" id="UP000311605"/>
    </source>
</evidence>
<dbReference type="GO" id="GO:0004069">
    <property type="term" value="F:L-aspartate:2-oxoglutarate aminotransferase activity"/>
    <property type="evidence" value="ECO:0007669"/>
    <property type="project" value="UniProtKB-EC"/>
</dbReference>
<protein>
    <recommendedName>
        <fullName evidence="8">Aminotransferase</fullName>
        <ecNumber evidence="8">2.6.1.-</ecNumber>
    </recommendedName>
</protein>
<evidence type="ECO:0000256" key="1">
    <source>
        <dbReference type="ARBA" id="ARBA00001933"/>
    </source>
</evidence>
<dbReference type="InterPro" id="IPR050596">
    <property type="entry name" value="AspAT/PAT-like"/>
</dbReference>
<dbReference type="PROSITE" id="PS00105">
    <property type="entry name" value="AA_TRANSFER_CLASS_1"/>
    <property type="match status" value="1"/>
</dbReference>
<accession>A0A5C4XDT6</accession>
<reference evidence="10 11" key="1">
    <citation type="submission" date="2019-06" db="EMBL/GenBank/DDBJ databases">
        <title>The draft genome of Rhizobium smilacinae PTYR-5.</title>
        <authorList>
            <person name="Liu L."/>
            <person name="Li L."/>
            <person name="Zhang X."/>
        </authorList>
    </citation>
    <scope>NUCLEOTIDE SEQUENCE [LARGE SCALE GENOMIC DNA]</scope>
    <source>
        <strain evidence="10 11">PTYR-5</strain>
    </source>
</reference>
<dbReference type="EMBL" id="VDMN01000005">
    <property type="protein sequence ID" value="TNM61646.1"/>
    <property type="molecule type" value="Genomic_DNA"/>
</dbReference>
<dbReference type="GO" id="GO:0030170">
    <property type="term" value="F:pyridoxal phosphate binding"/>
    <property type="evidence" value="ECO:0007669"/>
    <property type="project" value="InterPro"/>
</dbReference>
<comment type="cofactor">
    <cofactor evidence="1 8">
        <name>pyridoxal 5'-phosphate</name>
        <dbReference type="ChEBI" id="CHEBI:597326"/>
    </cofactor>
</comment>
<comment type="similarity">
    <text evidence="2 8">Belongs to the class-I pyridoxal-phosphate-dependent aminotransferase family.</text>
</comment>
<keyword evidence="4 8" id="KW-0032">Aminotransferase</keyword>
<dbReference type="RefSeq" id="WP_139678094.1">
    <property type="nucleotide sequence ID" value="NZ_VDMN01000005.1"/>
</dbReference>
<dbReference type="InterPro" id="IPR015421">
    <property type="entry name" value="PyrdxlP-dep_Trfase_major"/>
</dbReference>
<dbReference type="GO" id="GO:0006520">
    <property type="term" value="P:amino acid metabolic process"/>
    <property type="evidence" value="ECO:0007669"/>
    <property type="project" value="InterPro"/>
</dbReference>
<evidence type="ECO:0000259" key="9">
    <source>
        <dbReference type="Pfam" id="PF00155"/>
    </source>
</evidence>
<sequence length="401" mass="42439">MTFENKRAAGIKSSPSMAIAMAAKKLAAEGRDIIDLSLGEPDFESPAHVAEAAAEAIRKGRVRYGAAAGTESLRQAIVVKFSRENQLDYTVDEVMVANGAKQILFDVFLATLEQGDEVIIPTPCWVSYGDIVSLHGGEPVYVSCGPEAGFKIDAATLEASITPKTRWLMLNSPSNPTGAIYSQAEYQALGGVLARHPRVLVISDEIYEHVLLKDVPFVSFAQACPELRDRTLIVNGVSKAYAMTGWRVGYAAGPKALIAALNKMQSQSVTSVCTIAQAAALAALTGDQAFVGKGAQTFAGRAKIVADRLAQIEGLDFTPPDGAFYAFIGVQRLLGRRTATGDILDDDPAFAAHLLQQFGLSSVPGAAFGAPGFIRLSIAASDRELEGACDRLAAMVGSLKD</sequence>
<dbReference type="FunFam" id="3.40.640.10:FF:000033">
    <property type="entry name" value="Aspartate aminotransferase"/>
    <property type="match status" value="1"/>
</dbReference>
<evidence type="ECO:0000256" key="4">
    <source>
        <dbReference type="ARBA" id="ARBA00022576"/>
    </source>
</evidence>
<dbReference type="Proteomes" id="UP000311605">
    <property type="component" value="Unassembled WGS sequence"/>
</dbReference>
<dbReference type="Gene3D" id="3.40.640.10">
    <property type="entry name" value="Type I PLP-dependent aspartate aminotransferase-like (Major domain)"/>
    <property type="match status" value="1"/>
</dbReference>
<comment type="subunit">
    <text evidence="3">Homodimer.</text>
</comment>
<comment type="caution">
    <text evidence="10">The sequence shown here is derived from an EMBL/GenBank/DDBJ whole genome shotgun (WGS) entry which is preliminary data.</text>
</comment>
<evidence type="ECO:0000256" key="7">
    <source>
        <dbReference type="ARBA" id="ARBA00049185"/>
    </source>
</evidence>
<feature type="domain" description="Aminotransferase class I/classII large" evidence="9">
    <location>
        <begin position="32"/>
        <end position="392"/>
    </location>
</feature>
<keyword evidence="5 8" id="KW-0808">Transferase</keyword>
<evidence type="ECO:0000256" key="3">
    <source>
        <dbReference type="ARBA" id="ARBA00011738"/>
    </source>
</evidence>
<keyword evidence="6" id="KW-0663">Pyridoxal phosphate</keyword>
<dbReference type="OrthoDB" id="9804407at2"/>